<accession>A0ABX9A133</accession>
<protein>
    <submittedName>
        <fullName evidence="2">Uncharacterized protein</fullName>
    </submittedName>
</protein>
<dbReference type="Proteomes" id="UP000824321">
    <property type="component" value="Chromosome"/>
</dbReference>
<keyword evidence="3" id="KW-1185">Reference proteome</keyword>
<feature type="transmembrane region" description="Helical" evidence="1">
    <location>
        <begin position="72"/>
        <end position="90"/>
    </location>
</feature>
<evidence type="ECO:0000256" key="1">
    <source>
        <dbReference type="SAM" id="Phobius"/>
    </source>
</evidence>
<keyword evidence="1" id="KW-1133">Transmembrane helix</keyword>
<reference evidence="2 3" key="1">
    <citation type="submission" date="2021-08" db="EMBL/GenBank/DDBJ databases">
        <title>Comparative Genomics Analysis of the Genus Qipengyuania Reveals Extensive Genetic Diversity and Metabolic Versatility, Including the Description of Fifteen Novel Species.</title>
        <authorList>
            <person name="Liu Y."/>
        </authorList>
    </citation>
    <scope>NUCLEOTIDE SEQUENCE [LARGE SCALE GENOMIC DNA]</scope>
    <source>
        <strain evidence="2 3">1NDH1</strain>
    </source>
</reference>
<sequence length="91" mass="10278">MDWLTFTLGLVLIVTSLGAILRPERQYRESLSNRNARLAELDAGAPERHFEERRELEAYPPKLDFSKQTIRGLGYLSLAFGVGLSIWSVIG</sequence>
<dbReference type="RefSeq" id="WP_221430701.1">
    <property type="nucleotide sequence ID" value="NZ_CP081294.1"/>
</dbReference>
<evidence type="ECO:0000313" key="3">
    <source>
        <dbReference type="Proteomes" id="UP000824321"/>
    </source>
</evidence>
<gene>
    <name evidence="2" type="ORF">K3136_12900</name>
</gene>
<name>A0ABX9A133_9SPHN</name>
<dbReference type="EMBL" id="CP081294">
    <property type="protein sequence ID" value="QZD94958.1"/>
    <property type="molecule type" value="Genomic_DNA"/>
</dbReference>
<keyword evidence="1" id="KW-0472">Membrane</keyword>
<keyword evidence="1" id="KW-0812">Transmembrane</keyword>
<organism evidence="2 3">
    <name type="scientific">Qipengyuania gelatinilytica</name>
    <dbReference type="NCBI Taxonomy" id="2867231"/>
    <lineage>
        <taxon>Bacteria</taxon>
        <taxon>Pseudomonadati</taxon>
        <taxon>Pseudomonadota</taxon>
        <taxon>Alphaproteobacteria</taxon>
        <taxon>Sphingomonadales</taxon>
        <taxon>Erythrobacteraceae</taxon>
        <taxon>Qipengyuania</taxon>
    </lineage>
</organism>
<evidence type="ECO:0000313" key="2">
    <source>
        <dbReference type="EMBL" id="QZD94958.1"/>
    </source>
</evidence>
<proteinExistence type="predicted"/>